<evidence type="ECO:0000256" key="1">
    <source>
        <dbReference type="SAM" id="MobiDB-lite"/>
    </source>
</evidence>
<feature type="compositionally biased region" description="Low complexity" evidence="1">
    <location>
        <begin position="165"/>
        <end position="174"/>
    </location>
</feature>
<feature type="transmembrane region" description="Helical" evidence="2">
    <location>
        <begin position="12"/>
        <end position="35"/>
    </location>
</feature>
<dbReference type="Proteomes" id="UP001202674">
    <property type="component" value="Unassembled WGS sequence"/>
</dbReference>
<sequence>MQLTEALRWTIYYRGIALVSFLLGLALAVTGVWFGFVDIVMSQLPGQSGGGSIEITNIVLGSLLILFGFVVWQIGKTAAFYMTLTEATESEMADRFDTQTVKSEILDVLDDRLADIHADVETTRQQVGRLGVDEHAEALTTDLEDEGDPTPTEPDTGDEPPTPDQPTNTPTDNQ</sequence>
<organism evidence="3 4">
    <name type="scientific">Natranaeroarchaeum aerophilus</name>
    <dbReference type="NCBI Taxonomy" id="2917711"/>
    <lineage>
        <taxon>Archaea</taxon>
        <taxon>Methanobacteriati</taxon>
        <taxon>Methanobacteriota</taxon>
        <taxon>Stenosarchaea group</taxon>
        <taxon>Halobacteria</taxon>
        <taxon>Halobacteriales</taxon>
        <taxon>Natronoarchaeaceae</taxon>
        <taxon>Natranaeroarchaeum</taxon>
    </lineage>
</organism>
<keyword evidence="2" id="KW-0472">Membrane</keyword>
<feature type="region of interest" description="Disordered" evidence="1">
    <location>
        <begin position="127"/>
        <end position="174"/>
    </location>
</feature>
<evidence type="ECO:0000256" key="2">
    <source>
        <dbReference type="SAM" id="Phobius"/>
    </source>
</evidence>
<dbReference type="RefSeq" id="WP_250597276.1">
    <property type="nucleotide sequence ID" value="NZ_JAKRVY010000006.1"/>
</dbReference>
<evidence type="ECO:0000313" key="3">
    <source>
        <dbReference type="EMBL" id="MCL9814331.1"/>
    </source>
</evidence>
<keyword evidence="2" id="KW-0812">Transmembrane</keyword>
<evidence type="ECO:0000313" key="4">
    <source>
        <dbReference type="Proteomes" id="UP001202674"/>
    </source>
</evidence>
<comment type="caution">
    <text evidence="3">The sequence shown here is derived from an EMBL/GenBank/DDBJ whole genome shotgun (WGS) entry which is preliminary data.</text>
</comment>
<name>A0AAE3K5W2_9EURY</name>
<feature type="transmembrane region" description="Helical" evidence="2">
    <location>
        <begin position="55"/>
        <end position="74"/>
    </location>
</feature>
<reference evidence="3 4" key="1">
    <citation type="journal article" date="2022" name="Syst. Appl. Microbiol.">
        <title>Natronocalculus amylovorans gen. nov., sp. nov., and Natranaeroarchaeum aerophilus sp. nov., dominant culturable amylolytic natronoarchaea from hypersaline soda lakes in southwestern Siberia.</title>
        <authorList>
            <person name="Sorokin D.Y."/>
            <person name="Elcheninov A.G."/>
            <person name="Khizhniak T.V."/>
            <person name="Koenen M."/>
            <person name="Bale N.J."/>
            <person name="Damste J.S.S."/>
            <person name="Kublanov I.V."/>
        </authorList>
    </citation>
    <scope>NUCLEOTIDE SEQUENCE [LARGE SCALE GENOMIC DNA]</scope>
    <source>
        <strain evidence="3 4">AArc-St1-1</strain>
    </source>
</reference>
<protein>
    <submittedName>
        <fullName evidence="3">Uncharacterized protein</fullName>
    </submittedName>
</protein>
<dbReference type="AlphaFoldDB" id="A0AAE3K5W2"/>
<proteinExistence type="predicted"/>
<gene>
    <name evidence="3" type="ORF">AArcSt11_11775</name>
</gene>
<keyword evidence="2" id="KW-1133">Transmembrane helix</keyword>
<dbReference type="EMBL" id="JAKRVY010000006">
    <property type="protein sequence ID" value="MCL9814331.1"/>
    <property type="molecule type" value="Genomic_DNA"/>
</dbReference>
<accession>A0AAE3K5W2</accession>
<keyword evidence="4" id="KW-1185">Reference proteome</keyword>